<dbReference type="InParanoid" id="A0A1S0U1X1"/>
<evidence type="ECO:0000313" key="1">
    <source>
        <dbReference type="EMBL" id="EFO24070.2"/>
    </source>
</evidence>
<name>A0A1S0U1X1_LOALO</name>
<dbReference type="RefSeq" id="XP_003140002.2">
    <property type="nucleotide sequence ID" value="XM_003139954.2"/>
</dbReference>
<organism evidence="1">
    <name type="scientific">Loa loa</name>
    <name type="common">Eye worm</name>
    <name type="synonym">Filaria loa</name>
    <dbReference type="NCBI Taxonomy" id="7209"/>
    <lineage>
        <taxon>Eukaryota</taxon>
        <taxon>Metazoa</taxon>
        <taxon>Ecdysozoa</taxon>
        <taxon>Nematoda</taxon>
        <taxon>Chromadorea</taxon>
        <taxon>Rhabditida</taxon>
        <taxon>Spirurina</taxon>
        <taxon>Spiruromorpha</taxon>
        <taxon>Filarioidea</taxon>
        <taxon>Onchocercidae</taxon>
        <taxon>Loa</taxon>
    </lineage>
</organism>
<dbReference type="AlphaFoldDB" id="A0A1S0U1X1"/>
<protein>
    <submittedName>
        <fullName evidence="1">Uncharacterized protein</fullName>
    </submittedName>
</protein>
<reference evidence="1" key="1">
    <citation type="submission" date="2012-04" db="EMBL/GenBank/DDBJ databases">
        <title>The Genome Sequence of Loa loa.</title>
        <authorList>
            <consortium name="The Broad Institute Genome Sequencing Platform"/>
            <consortium name="Broad Institute Genome Sequencing Center for Infectious Disease"/>
            <person name="Nutman T.B."/>
            <person name="Fink D.L."/>
            <person name="Russ C."/>
            <person name="Young S."/>
            <person name="Zeng Q."/>
            <person name="Gargeya S."/>
            <person name="Alvarado L."/>
            <person name="Berlin A."/>
            <person name="Chapman S.B."/>
            <person name="Chen Z."/>
            <person name="Freedman E."/>
            <person name="Gellesch M."/>
            <person name="Goldberg J."/>
            <person name="Griggs A."/>
            <person name="Gujja S."/>
            <person name="Heilman E.R."/>
            <person name="Heiman D."/>
            <person name="Howarth C."/>
            <person name="Mehta T."/>
            <person name="Neiman D."/>
            <person name="Pearson M."/>
            <person name="Roberts A."/>
            <person name="Saif S."/>
            <person name="Shea T."/>
            <person name="Shenoy N."/>
            <person name="Sisk P."/>
            <person name="Stolte C."/>
            <person name="Sykes S."/>
            <person name="White J."/>
            <person name="Yandava C."/>
            <person name="Haas B."/>
            <person name="Henn M.R."/>
            <person name="Nusbaum C."/>
            <person name="Birren B."/>
        </authorList>
    </citation>
    <scope>NUCLEOTIDE SEQUENCE [LARGE SCALE GENOMIC DNA]</scope>
</reference>
<dbReference type="EMBL" id="JH712151">
    <property type="protein sequence ID" value="EFO24070.2"/>
    <property type="molecule type" value="Genomic_DNA"/>
</dbReference>
<sequence length="72" mass="8713">MMCQGTASPMRHRLTFNRHIRTCIHTYTHMRTYIHAYTHAEVMYILTTHRYRQHRCLPQLASTCKLSEYKSK</sequence>
<proteinExistence type="predicted"/>
<gene>
    <name evidence="1" type="ORF">LOAG_04417</name>
</gene>
<accession>A0A1S0U1X1</accession>
<dbReference type="GeneID" id="9941818"/>
<dbReference type="CTD" id="9941818"/>
<dbReference type="KEGG" id="loa:LOAG_04417"/>